<dbReference type="Pfam" id="PF09794">
    <property type="entry name" value="Avl9"/>
    <property type="match status" value="1"/>
</dbReference>
<reference evidence="3 4" key="2">
    <citation type="submission" date="2018-11" db="EMBL/GenBank/DDBJ databases">
        <authorList>
            <consortium name="Pathogen Informatics"/>
        </authorList>
    </citation>
    <scope>NUCLEOTIDE SEQUENCE [LARGE SCALE GENOMIC DNA]</scope>
</reference>
<evidence type="ECO:0000313" key="3">
    <source>
        <dbReference type="EMBL" id="VDP18959.1"/>
    </source>
</evidence>
<proteinExistence type="predicted"/>
<gene>
    <name evidence="3" type="ORF">SBAD_LOCUS8739</name>
</gene>
<accession>A0A183IYP1</accession>
<dbReference type="AlphaFoldDB" id="A0A183IYP1"/>
<evidence type="ECO:0000256" key="1">
    <source>
        <dbReference type="SAM" id="MobiDB-lite"/>
    </source>
</evidence>
<organism evidence="5">
    <name type="scientific">Soboliphyme baturini</name>
    <dbReference type="NCBI Taxonomy" id="241478"/>
    <lineage>
        <taxon>Eukaryota</taxon>
        <taxon>Metazoa</taxon>
        <taxon>Ecdysozoa</taxon>
        <taxon>Nematoda</taxon>
        <taxon>Enoplea</taxon>
        <taxon>Dorylaimia</taxon>
        <taxon>Dioctophymatida</taxon>
        <taxon>Dioctophymatoidea</taxon>
        <taxon>Soboliphymatidae</taxon>
        <taxon>Soboliphyme</taxon>
    </lineage>
</organism>
<dbReference type="InterPro" id="IPR018307">
    <property type="entry name" value="ABL9/DENND6_dom"/>
</dbReference>
<evidence type="ECO:0000259" key="2">
    <source>
        <dbReference type="Pfam" id="PF09794"/>
    </source>
</evidence>
<evidence type="ECO:0000313" key="4">
    <source>
        <dbReference type="Proteomes" id="UP000270296"/>
    </source>
</evidence>
<dbReference type="PANTHER" id="PTHR31017:SF1">
    <property type="entry name" value="LATE SECRETORY PATHWAY PROTEIN AVL9 HOMOLOG"/>
    <property type="match status" value="1"/>
</dbReference>
<dbReference type="GO" id="GO:0005737">
    <property type="term" value="C:cytoplasm"/>
    <property type="evidence" value="ECO:0007669"/>
    <property type="project" value="TreeGrafter"/>
</dbReference>
<dbReference type="WBParaSite" id="SBAD_0000905201-mRNA-1">
    <property type="protein sequence ID" value="SBAD_0000905201-mRNA-1"/>
    <property type="gene ID" value="SBAD_0000905201"/>
</dbReference>
<name>A0A183IYP1_9BILA</name>
<dbReference type="EMBL" id="UZAM01011913">
    <property type="protein sequence ID" value="VDP18959.1"/>
    <property type="molecule type" value="Genomic_DNA"/>
</dbReference>
<feature type="region of interest" description="Disordered" evidence="1">
    <location>
        <begin position="16"/>
        <end position="35"/>
    </location>
</feature>
<dbReference type="InterPro" id="IPR051731">
    <property type="entry name" value="DENND11/AVL9_GEFs"/>
</dbReference>
<dbReference type="OrthoDB" id="26278at2759"/>
<reference evidence="5" key="1">
    <citation type="submission" date="2016-06" db="UniProtKB">
        <authorList>
            <consortium name="WormBaseParasite"/>
        </authorList>
    </citation>
    <scope>IDENTIFICATION</scope>
</reference>
<feature type="domain" description="AVL9/DENND6" evidence="2">
    <location>
        <begin position="70"/>
        <end position="190"/>
    </location>
</feature>
<evidence type="ECO:0000313" key="5">
    <source>
        <dbReference type="WBParaSite" id="SBAD_0000905201-mRNA-1"/>
    </source>
</evidence>
<dbReference type="PANTHER" id="PTHR31017">
    <property type="entry name" value="LATE SECRETORY PATHWAY PROTEIN AVL9-RELATED"/>
    <property type="match status" value="1"/>
</dbReference>
<protein>
    <submittedName>
        <fullName evidence="5">Avl9 domain-containing protein</fullName>
    </submittedName>
</protein>
<sequence length="283" mass="31993">MIENGLTECTSYCGQRTSKSNEGDDSDENAANNTDSSLLKEIEEALKMKSGEFHSLQATAGKFDTASTEPVNVEKGSFCHPYLSLAYLDWLESDSVRACVVGATNALFIQRKDLFDVIVVVEDNDVHMSIFDPELRRALSLTTADLRFTEFIVKNIYQTGNTLVDDTTWEGNDEWIRQQLREYLLALLLTAGKTGNVNHVLSAVNRSLTDSVKEEDFNSTFVETWKCTHNFKTWKAGNYRDCLEAQPRYFYIQCLICYQATKRLVWCFLNGICAFSGILVMAN</sequence>
<dbReference type="Proteomes" id="UP000270296">
    <property type="component" value="Unassembled WGS sequence"/>
</dbReference>
<keyword evidence="4" id="KW-1185">Reference proteome</keyword>